<evidence type="ECO:0000313" key="3">
    <source>
        <dbReference type="Proteomes" id="UP000823388"/>
    </source>
</evidence>
<comment type="caution">
    <text evidence="2">The sequence shown here is derived from an EMBL/GenBank/DDBJ whole genome shotgun (WGS) entry which is preliminary data.</text>
</comment>
<evidence type="ECO:0000313" key="2">
    <source>
        <dbReference type="EMBL" id="KAG2601953.1"/>
    </source>
</evidence>
<feature type="region of interest" description="Disordered" evidence="1">
    <location>
        <begin position="1"/>
        <end position="161"/>
    </location>
</feature>
<dbReference type="Proteomes" id="UP000823388">
    <property type="component" value="Chromosome 5K"/>
</dbReference>
<proteinExistence type="predicted"/>
<dbReference type="AlphaFoldDB" id="A0A8T0SYI4"/>
<gene>
    <name evidence="2" type="ORF">PVAP13_5KG628614</name>
</gene>
<feature type="compositionally biased region" description="Pro residues" evidence="1">
    <location>
        <begin position="56"/>
        <end position="70"/>
    </location>
</feature>
<sequence>MAMGGAQAQAVKHNTVESPSPPPASLGINAAESNRSDRTGRLGVVASLEPAAFTKTPPPPPPFFTNPPFPDSNRRRRHRASRDSPPAAACDHPSRLREPHLPPSPPLPSPLAVASGAEAELPRAGGSSSARRLRLRRLPGAANSGAGRRDPRSDVRIGAWV</sequence>
<name>A0A8T0SYI4_PANVG</name>
<dbReference type="EMBL" id="CM029045">
    <property type="protein sequence ID" value="KAG2601953.1"/>
    <property type="molecule type" value="Genomic_DNA"/>
</dbReference>
<accession>A0A8T0SYI4</accession>
<organism evidence="2 3">
    <name type="scientific">Panicum virgatum</name>
    <name type="common">Blackwell switchgrass</name>
    <dbReference type="NCBI Taxonomy" id="38727"/>
    <lineage>
        <taxon>Eukaryota</taxon>
        <taxon>Viridiplantae</taxon>
        <taxon>Streptophyta</taxon>
        <taxon>Embryophyta</taxon>
        <taxon>Tracheophyta</taxon>
        <taxon>Spermatophyta</taxon>
        <taxon>Magnoliopsida</taxon>
        <taxon>Liliopsida</taxon>
        <taxon>Poales</taxon>
        <taxon>Poaceae</taxon>
        <taxon>PACMAD clade</taxon>
        <taxon>Panicoideae</taxon>
        <taxon>Panicodae</taxon>
        <taxon>Paniceae</taxon>
        <taxon>Panicinae</taxon>
        <taxon>Panicum</taxon>
        <taxon>Panicum sect. Hiantes</taxon>
    </lineage>
</organism>
<protein>
    <submittedName>
        <fullName evidence="2">Uncharacterized protein</fullName>
    </submittedName>
</protein>
<keyword evidence="3" id="KW-1185">Reference proteome</keyword>
<reference evidence="2" key="1">
    <citation type="submission" date="2020-05" db="EMBL/GenBank/DDBJ databases">
        <title>WGS assembly of Panicum virgatum.</title>
        <authorList>
            <person name="Lovell J.T."/>
            <person name="Jenkins J."/>
            <person name="Shu S."/>
            <person name="Juenger T.E."/>
            <person name="Schmutz J."/>
        </authorList>
    </citation>
    <scope>NUCLEOTIDE SEQUENCE</scope>
    <source>
        <strain evidence="2">AP13</strain>
    </source>
</reference>
<evidence type="ECO:0000256" key="1">
    <source>
        <dbReference type="SAM" id="MobiDB-lite"/>
    </source>
</evidence>